<evidence type="ECO:0000313" key="3">
    <source>
        <dbReference type="Proteomes" id="UP000325577"/>
    </source>
</evidence>
<dbReference type="Proteomes" id="UP000325577">
    <property type="component" value="Linkage Group LG1"/>
</dbReference>
<keyword evidence="3" id="KW-1185">Reference proteome</keyword>
<organism evidence="2 3">
    <name type="scientific">Nyssa sinensis</name>
    <dbReference type="NCBI Taxonomy" id="561372"/>
    <lineage>
        <taxon>Eukaryota</taxon>
        <taxon>Viridiplantae</taxon>
        <taxon>Streptophyta</taxon>
        <taxon>Embryophyta</taxon>
        <taxon>Tracheophyta</taxon>
        <taxon>Spermatophyta</taxon>
        <taxon>Magnoliopsida</taxon>
        <taxon>eudicotyledons</taxon>
        <taxon>Gunneridae</taxon>
        <taxon>Pentapetalae</taxon>
        <taxon>asterids</taxon>
        <taxon>Cornales</taxon>
        <taxon>Nyssaceae</taxon>
        <taxon>Nyssa</taxon>
    </lineage>
</organism>
<gene>
    <name evidence="2" type="ORF">F0562_002945</name>
</gene>
<accession>A0A5J5BX89</accession>
<protein>
    <submittedName>
        <fullName evidence="2">Uncharacterized protein</fullName>
    </submittedName>
</protein>
<dbReference type="AlphaFoldDB" id="A0A5J5BX89"/>
<proteinExistence type="predicted"/>
<feature type="region of interest" description="Disordered" evidence="1">
    <location>
        <begin position="1"/>
        <end position="23"/>
    </location>
</feature>
<feature type="compositionally biased region" description="Basic and acidic residues" evidence="1">
    <location>
        <begin position="7"/>
        <end position="16"/>
    </location>
</feature>
<sequence length="67" mass="6935">MPGGLSSEKDGTRNDEAAGVNRSCAETFTGIDGDEDLAEPTDLAIVQEAFRKVLSGGMFGEATKGGR</sequence>
<name>A0A5J5BX89_9ASTE</name>
<evidence type="ECO:0000256" key="1">
    <source>
        <dbReference type="SAM" id="MobiDB-lite"/>
    </source>
</evidence>
<reference evidence="2 3" key="1">
    <citation type="submission" date="2019-09" db="EMBL/GenBank/DDBJ databases">
        <title>A chromosome-level genome assembly of the Chinese tupelo Nyssa sinensis.</title>
        <authorList>
            <person name="Yang X."/>
            <person name="Kang M."/>
            <person name="Yang Y."/>
            <person name="Xiong H."/>
            <person name="Wang M."/>
            <person name="Zhang Z."/>
            <person name="Wang Z."/>
            <person name="Wu H."/>
            <person name="Ma T."/>
            <person name="Liu J."/>
            <person name="Xi Z."/>
        </authorList>
    </citation>
    <scope>NUCLEOTIDE SEQUENCE [LARGE SCALE GENOMIC DNA]</scope>
    <source>
        <strain evidence="2">J267</strain>
        <tissue evidence="2">Leaf</tissue>
    </source>
</reference>
<evidence type="ECO:0000313" key="2">
    <source>
        <dbReference type="EMBL" id="KAA8546317.1"/>
    </source>
</evidence>
<dbReference type="EMBL" id="CM018032">
    <property type="protein sequence ID" value="KAA8546317.1"/>
    <property type="molecule type" value="Genomic_DNA"/>
</dbReference>